<comment type="function">
    <text evidence="9">Acts as one of several non-catalytic accessory components of the cytoplasmic dynein 1 complex that are thought to be involved in linking dynein to cargos and to adapter proteins that regulate dynein function. Cytoplasmic dynein 1 acts as a motor for the intracellular retrograde motility of vesicles and organelles along microtubules.</text>
</comment>
<evidence type="ECO:0000256" key="9">
    <source>
        <dbReference type="ARBA" id="ARBA00025362"/>
    </source>
</evidence>
<name>A0A7E4ZU00_PANRE</name>
<evidence type="ECO:0000259" key="11">
    <source>
        <dbReference type="SMART" id="SM00960"/>
    </source>
</evidence>
<keyword evidence="3 10" id="KW-0813">Transport</keyword>
<dbReference type="Proteomes" id="UP000492821">
    <property type="component" value="Unassembled WGS sequence"/>
</dbReference>
<evidence type="ECO:0000256" key="4">
    <source>
        <dbReference type="ARBA" id="ARBA00022490"/>
    </source>
</evidence>
<evidence type="ECO:0000256" key="10">
    <source>
        <dbReference type="PIRNR" id="PIRNR009998"/>
    </source>
</evidence>
<dbReference type="PIRSF" id="PIRSF009998">
    <property type="entry name" value="DLC7"/>
    <property type="match status" value="1"/>
</dbReference>
<keyword evidence="8 10" id="KW-0206">Cytoskeleton</keyword>
<evidence type="ECO:0000256" key="1">
    <source>
        <dbReference type="ARBA" id="ARBA00004245"/>
    </source>
</evidence>
<dbReference type="GO" id="GO:0005737">
    <property type="term" value="C:cytoplasm"/>
    <property type="evidence" value="ECO:0007669"/>
    <property type="project" value="UniProtKB-UniRule"/>
</dbReference>
<proteinExistence type="inferred from homology"/>
<evidence type="ECO:0000256" key="5">
    <source>
        <dbReference type="ARBA" id="ARBA00022701"/>
    </source>
</evidence>
<organism evidence="12 13">
    <name type="scientific">Panagrellus redivivus</name>
    <name type="common">Microworm</name>
    <dbReference type="NCBI Taxonomy" id="6233"/>
    <lineage>
        <taxon>Eukaryota</taxon>
        <taxon>Metazoa</taxon>
        <taxon>Ecdysozoa</taxon>
        <taxon>Nematoda</taxon>
        <taxon>Chromadorea</taxon>
        <taxon>Rhabditida</taxon>
        <taxon>Tylenchina</taxon>
        <taxon>Panagrolaimomorpha</taxon>
        <taxon>Panagrolaimoidea</taxon>
        <taxon>Panagrolaimidae</taxon>
        <taxon>Panagrellus</taxon>
    </lineage>
</organism>
<keyword evidence="12" id="KW-1185">Reference proteome</keyword>
<evidence type="ECO:0000256" key="8">
    <source>
        <dbReference type="ARBA" id="ARBA00023212"/>
    </source>
</evidence>
<comment type="similarity">
    <text evidence="2 10">Belongs to the GAMAD family.</text>
</comment>
<dbReference type="GO" id="GO:0005868">
    <property type="term" value="C:cytoplasmic dynein complex"/>
    <property type="evidence" value="ECO:0007669"/>
    <property type="project" value="UniProtKB-UniRule"/>
</dbReference>
<keyword evidence="5 10" id="KW-0493">Microtubule</keyword>
<dbReference type="Gene3D" id="3.30.450.30">
    <property type="entry name" value="Dynein light chain 2a, cytoplasmic"/>
    <property type="match status" value="1"/>
</dbReference>
<keyword evidence="4 10" id="KW-0963">Cytoplasm</keyword>
<dbReference type="InterPro" id="IPR004942">
    <property type="entry name" value="Roadblock/LAMTOR2_dom"/>
</dbReference>
<sequence>MDVEETVKRMQSQKGVTGVVIMDSLGRAIRSTLNDEETVKHTSLLRQLCDKAKSVTKELDSSNDVHFLRLKTSKNEIMVAPDRDYMVVVIYDKSS</sequence>
<dbReference type="FunFam" id="3.30.450.30:FF:000009">
    <property type="entry name" value="Dynein light chain roadblock"/>
    <property type="match status" value="1"/>
</dbReference>
<keyword evidence="6 10" id="KW-0243">Dynein</keyword>
<dbReference type="InterPro" id="IPR016561">
    <property type="entry name" value="DYNLRB1/2"/>
</dbReference>
<evidence type="ECO:0000256" key="6">
    <source>
        <dbReference type="ARBA" id="ARBA00023017"/>
    </source>
</evidence>
<protein>
    <recommendedName>
        <fullName evidence="10">Dynein light chain roadblock</fullName>
    </recommendedName>
</protein>
<reference evidence="13" key="2">
    <citation type="submission" date="2020-10" db="UniProtKB">
        <authorList>
            <consortium name="WormBaseParasite"/>
        </authorList>
    </citation>
    <scope>IDENTIFICATION</scope>
</reference>
<evidence type="ECO:0000256" key="3">
    <source>
        <dbReference type="ARBA" id="ARBA00022448"/>
    </source>
</evidence>
<evidence type="ECO:0000256" key="2">
    <source>
        <dbReference type="ARBA" id="ARBA00007191"/>
    </source>
</evidence>
<dbReference type="SUPFAM" id="SSF103196">
    <property type="entry name" value="Roadblock/LC7 domain"/>
    <property type="match status" value="1"/>
</dbReference>
<accession>A0A7E4ZU00</accession>
<dbReference type="PANTHER" id="PTHR10779">
    <property type="entry name" value="DYNEIN LIGHT CHAIN ROADBLOCK"/>
    <property type="match status" value="1"/>
</dbReference>
<dbReference type="SMART" id="SM00960">
    <property type="entry name" value="Robl_LC7"/>
    <property type="match status" value="1"/>
</dbReference>
<feature type="domain" description="Roadblock/LAMTOR2" evidence="11">
    <location>
        <begin position="3"/>
        <end position="91"/>
    </location>
</feature>
<evidence type="ECO:0000313" key="13">
    <source>
        <dbReference type="WBParaSite" id="Pan_g1735.t1"/>
    </source>
</evidence>
<dbReference type="AlphaFoldDB" id="A0A7E4ZU00"/>
<dbReference type="Pfam" id="PF03259">
    <property type="entry name" value="Robl_LC7"/>
    <property type="match status" value="1"/>
</dbReference>
<dbReference type="GO" id="GO:0045505">
    <property type="term" value="F:dynein intermediate chain binding"/>
    <property type="evidence" value="ECO:0007669"/>
    <property type="project" value="UniProtKB-UniRule"/>
</dbReference>
<dbReference type="WBParaSite" id="Pan_g1735.t1">
    <property type="protein sequence ID" value="Pan_g1735.t1"/>
    <property type="gene ID" value="Pan_g1735"/>
</dbReference>
<keyword evidence="7 10" id="KW-0505">Motor protein</keyword>
<dbReference type="GO" id="GO:0005874">
    <property type="term" value="C:microtubule"/>
    <property type="evidence" value="ECO:0007669"/>
    <property type="project" value="UniProtKB-UniRule"/>
</dbReference>
<reference evidence="12" key="1">
    <citation type="journal article" date="2013" name="Genetics">
        <title>The draft genome and transcriptome of Panagrellus redivivus are shaped by the harsh demands of a free-living lifestyle.</title>
        <authorList>
            <person name="Srinivasan J."/>
            <person name="Dillman A.R."/>
            <person name="Macchietto M.G."/>
            <person name="Heikkinen L."/>
            <person name="Lakso M."/>
            <person name="Fracchia K.M."/>
            <person name="Antoshechkin I."/>
            <person name="Mortazavi A."/>
            <person name="Wong G."/>
            <person name="Sternberg P.W."/>
        </authorList>
    </citation>
    <scope>NUCLEOTIDE SEQUENCE [LARGE SCALE GENOMIC DNA]</scope>
    <source>
        <strain evidence="12">MT8872</strain>
    </source>
</reference>
<dbReference type="GO" id="GO:0007018">
    <property type="term" value="P:microtubule-based movement"/>
    <property type="evidence" value="ECO:0007669"/>
    <property type="project" value="UniProtKB-UniRule"/>
</dbReference>
<evidence type="ECO:0000256" key="7">
    <source>
        <dbReference type="ARBA" id="ARBA00023175"/>
    </source>
</evidence>
<evidence type="ECO:0000313" key="12">
    <source>
        <dbReference type="Proteomes" id="UP000492821"/>
    </source>
</evidence>
<comment type="subcellular location">
    <subcellularLocation>
        <location evidence="1 10">Cytoplasm</location>
        <location evidence="1 10">Cytoskeleton</location>
    </subcellularLocation>
</comment>